<reference evidence="8" key="1">
    <citation type="journal article" date="2020" name="Nat. Commun.">
        <title>Genome assembly of wild tea tree DASZ reveals pedigree and selection history of tea varieties.</title>
        <authorList>
            <person name="Zhang W."/>
            <person name="Zhang Y."/>
            <person name="Qiu H."/>
            <person name="Guo Y."/>
            <person name="Wan H."/>
            <person name="Zhang X."/>
            <person name="Scossa F."/>
            <person name="Alseekh S."/>
            <person name="Zhang Q."/>
            <person name="Wang P."/>
            <person name="Xu L."/>
            <person name="Schmidt M.H."/>
            <person name="Jia X."/>
            <person name="Li D."/>
            <person name="Zhu A."/>
            <person name="Guo F."/>
            <person name="Chen W."/>
            <person name="Ni D."/>
            <person name="Usadel B."/>
            <person name="Fernie A.R."/>
            <person name="Wen W."/>
        </authorList>
    </citation>
    <scope>NUCLEOTIDE SEQUENCE [LARGE SCALE GENOMIC DNA]</scope>
    <source>
        <strain evidence="8">cv. G240</strain>
    </source>
</reference>
<keyword evidence="5" id="KW-0812">Transmembrane</keyword>
<evidence type="ECO:0000256" key="1">
    <source>
        <dbReference type="ARBA" id="ARBA00022723"/>
    </source>
</evidence>
<reference evidence="7 8" key="2">
    <citation type="submission" date="2020-07" db="EMBL/GenBank/DDBJ databases">
        <title>Genome assembly of wild tea tree DASZ reveals pedigree and selection history of tea varieties.</title>
        <authorList>
            <person name="Zhang W."/>
        </authorList>
    </citation>
    <scope>NUCLEOTIDE SEQUENCE [LARGE SCALE GENOMIC DNA]</scope>
    <source>
        <strain evidence="8">cv. G240</strain>
        <tissue evidence="7">Leaf</tissue>
    </source>
</reference>
<dbReference type="Gene3D" id="3.30.40.10">
    <property type="entry name" value="Zinc/RING finger domain, C3HC4 (zinc finger)"/>
    <property type="match status" value="1"/>
</dbReference>
<keyword evidence="8" id="KW-1185">Reference proteome</keyword>
<dbReference type="PANTHER" id="PTHR46158:SF1">
    <property type="entry name" value="RING_U-BOX SUPERFAMILY PROTEIN"/>
    <property type="match status" value="1"/>
</dbReference>
<feature type="region of interest" description="Disordered" evidence="4">
    <location>
        <begin position="239"/>
        <end position="261"/>
    </location>
</feature>
<evidence type="ECO:0000313" key="8">
    <source>
        <dbReference type="Proteomes" id="UP000593564"/>
    </source>
</evidence>
<proteinExistence type="predicted"/>
<evidence type="ECO:0000256" key="3">
    <source>
        <dbReference type="ARBA" id="ARBA00022833"/>
    </source>
</evidence>
<accession>A0A7J7GB13</accession>
<feature type="transmembrane region" description="Helical" evidence="5">
    <location>
        <begin position="364"/>
        <end position="384"/>
    </location>
</feature>
<dbReference type="CDD" id="cd16495">
    <property type="entry name" value="RING_CH-C4HC3_MARCH"/>
    <property type="match status" value="1"/>
</dbReference>
<comment type="caution">
    <text evidence="7">The sequence shown here is derived from an EMBL/GenBank/DDBJ whole genome shotgun (WGS) entry which is preliminary data.</text>
</comment>
<evidence type="ECO:0000259" key="6">
    <source>
        <dbReference type="PROSITE" id="PS51292"/>
    </source>
</evidence>
<keyword evidence="3" id="KW-0862">Zinc</keyword>
<keyword evidence="1" id="KW-0479">Metal-binding</keyword>
<evidence type="ECO:0000256" key="5">
    <source>
        <dbReference type="SAM" id="Phobius"/>
    </source>
</evidence>
<dbReference type="EMBL" id="JACBKZ010000012">
    <property type="protein sequence ID" value="KAF5937777.1"/>
    <property type="molecule type" value="Genomic_DNA"/>
</dbReference>
<feature type="transmembrane region" description="Helical" evidence="5">
    <location>
        <begin position="404"/>
        <end position="421"/>
    </location>
</feature>
<dbReference type="Proteomes" id="UP000593564">
    <property type="component" value="Unassembled WGS sequence"/>
</dbReference>
<dbReference type="Pfam" id="PF12906">
    <property type="entry name" value="RINGv"/>
    <property type="match status" value="1"/>
</dbReference>
<dbReference type="AlphaFoldDB" id="A0A7J7GB13"/>
<keyword evidence="2" id="KW-0863">Zinc-finger</keyword>
<keyword evidence="5" id="KW-0472">Membrane</keyword>
<name>A0A7J7GB13_CAMSI</name>
<keyword evidence="5" id="KW-1133">Transmembrane helix</keyword>
<evidence type="ECO:0000256" key="4">
    <source>
        <dbReference type="SAM" id="MobiDB-lite"/>
    </source>
</evidence>
<dbReference type="SUPFAM" id="SSF57850">
    <property type="entry name" value="RING/U-box"/>
    <property type="match status" value="1"/>
</dbReference>
<dbReference type="PROSITE" id="PS51292">
    <property type="entry name" value="ZF_RING_CH"/>
    <property type="match status" value="1"/>
</dbReference>
<feature type="domain" description="RING-CH-type" evidence="6">
    <location>
        <begin position="262"/>
        <end position="324"/>
    </location>
</feature>
<dbReference type="InterPro" id="IPR013083">
    <property type="entry name" value="Znf_RING/FYVE/PHD"/>
</dbReference>
<gene>
    <name evidence="7" type="ORF">HYC85_025283</name>
</gene>
<dbReference type="PANTHER" id="PTHR46158">
    <property type="entry name" value="OS02G0165000 PROTEIN"/>
    <property type="match status" value="1"/>
</dbReference>
<dbReference type="InterPro" id="IPR011016">
    <property type="entry name" value="Znf_RING-CH"/>
</dbReference>
<sequence length="424" mass="46190">MMMMKTEEETNSSIEVQDHCASQNEVVIPIHKVEEDSFAITEETPHFKHSRRQNLSLDIPSKTIVDSPQGVVQIKMPPTPTPATKKVNFFLTPSPSDARISGSPGLSSCRSKSSIKNLLPKLSFKHRSSQSDAETAANLAVEAVSPMQQEKPSISRSWSLTKMFTPRIKRTSSLPVTPIGHSNAESVCGGNLGGLVIADTKGAQRSISRSLSVPVVNKERRIKRMDSFFRIIPNPRVKEGDTTVSNTSPTGDAENNEADPEDIPEEEAVCRICLVELCEGGETLKMECSCKGELALAHQECAVKWFSIKGNKICDVCRQEVQNLPVTLLRIRSVRNPSTGEVPVLVIVSMLAYFCFLEQLLIHVQAILSILLATFAGLGIAMSGNGEDDGILGQTRTRTPKGDGKVLSVAGIFLVIKLALLRMA</sequence>
<dbReference type="GO" id="GO:0008270">
    <property type="term" value="F:zinc ion binding"/>
    <property type="evidence" value="ECO:0007669"/>
    <property type="project" value="UniProtKB-KW"/>
</dbReference>
<organism evidence="7 8">
    <name type="scientific">Camellia sinensis</name>
    <name type="common">Tea plant</name>
    <name type="synonym">Thea sinensis</name>
    <dbReference type="NCBI Taxonomy" id="4442"/>
    <lineage>
        <taxon>Eukaryota</taxon>
        <taxon>Viridiplantae</taxon>
        <taxon>Streptophyta</taxon>
        <taxon>Embryophyta</taxon>
        <taxon>Tracheophyta</taxon>
        <taxon>Spermatophyta</taxon>
        <taxon>Magnoliopsida</taxon>
        <taxon>eudicotyledons</taxon>
        <taxon>Gunneridae</taxon>
        <taxon>Pentapetalae</taxon>
        <taxon>asterids</taxon>
        <taxon>Ericales</taxon>
        <taxon>Theaceae</taxon>
        <taxon>Camellia</taxon>
    </lineage>
</organism>
<dbReference type="SMART" id="SM00744">
    <property type="entry name" value="RINGv"/>
    <property type="match status" value="1"/>
</dbReference>
<protein>
    <recommendedName>
        <fullName evidence="6">RING-CH-type domain-containing protein</fullName>
    </recommendedName>
</protein>
<evidence type="ECO:0000313" key="7">
    <source>
        <dbReference type="EMBL" id="KAF5937777.1"/>
    </source>
</evidence>
<feature type="transmembrane region" description="Helical" evidence="5">
    <location>
        <begin position="340"/>
        <end position="357"/>
    </location>
</feature>
<evidence type="ECO:0000256" key="2">
    <source>
        <dbReference type="ARBA" id="ARBA00022771"/>
    </source>
</evidence>